<dbReference type="Proteomes" id="UP000187735">
    <property type="component" value="Chromosome"/>
</dbReference>
<dbReference type="STRING" id="1891926.Fuma_04041"/>
<accession>A0A1P8WK21</accession>
<evidence type="ECO:0000313" key="1">
    <source>
        <dbReference type="EMBL" id="APZ94409.1"/>
    </source>
</evidence>
<sequence>MDDSVTQERRPHCADRSFSIMRILIVIPHYFSERDFGELPGSERYGSSTENRTVRVKTLNASLWSIHQSFGQPQCVIQIDSRRTRAANDCLTAAVDVVVCCLAGRHLLDQLPAVPPKHHRELCDCEPRQLGFECYRVLHERFGNYDWYGYMEDDLLHHDPWLFAKLEWFQQLAGTGAVLLPNRFERGIGHLTTKAYLDGDIPQRTTRPFQDIANRPVIEARVLGQLIRLNRPLNPHSGCWFLSAEQMEAWMKRDDFGSRDASFVGPLESAATLGLMKTFHIYKPSIATASFLEIEHSGSNFVSQLRRPEPVNRT</sequence>
<protein>
    <submittedName>
        <fullName evidence="1">Uncharacterized protein</fullName>
    </submittedName>
</protein>
<evidence type="ECO:0000313" key="2">
    <source>
        <dbReference type="Proteomes" id="UP000187735"/>
    </source>
</evidence>
<dbReference type="AlphaFoldDB" id="A0A1P8WK21"/>
<organism evidence="1 2">
    <name type="scientific">Fuerstiella marisgermanici</name>
    <dbReference type="NCBI Taxonomy" id="1891926"/>
    <lineage>
        <taxon>Bacteria</taxon>
        <taxon>Pseudomonadati</taxon>
        <taxon>Planctomycetota</taxon>
        <taxon>Planctomycetia</taxon>
        <taxon>Planctomycetales</taxon>
        <taxon>Planctomycetaceae</taxon>
        <taxon>Fuerstiella</taxon>
    </lineage>
</organism>
<proteinExistence type="predicted"/>
<gene>
    <name evidence="1" type="ORF">Fuma_04041</name>
</gene>
<name>A0A1P8WK21_9PLAN</name>
<reference evidence="1 2" key="1">
    <citation type="journal article" date="2016" name="Front. Microbiol.">
        <title>Fuerstia marisgermanicae gen. nov., sp. nov., an Unusual Member of the Phylum Planctomycetes from the German Wadden Sea.</title>
        <authorList>
            <person name="Kohn T."/>
            <person name="Heuer A."/>
            <person name="Jogler M."/>
            <person name="Vollmers J."/>
            <person name="Boedeker C."/>
            <person name="Bunk B."/>
            <person name="Rast P."/>
            <person name="Borchert D."/>
            <person name="Glockner I."/>
            <person name="Freese H.M."/>
            <person name="Klenk H.P."/>
            <person name="Overmann J."/>
            <person name="Kaster A.K."/>
            <person name="Rohde M."/>
            <person name="Wiegand S."/>
            <person name="Jogler C."/>
        </authorList>
    </citation>
    <scope>NUCLEOTIDE SEQUENCE [LARGE SCALE GENOMIC DNA]</scope>
    <source>
        <strain evidence="1 2">NH11</strain>
    </source>
</reference>
<dbReference type="KEGG" id="fmr:Fuma_04041"/>
<keyword evidence="2" id="KW-1185">Reference proteome</keyword>
<dbReference type="EMBL" id="CP017641">
    <property type="protein sequence ID" value="APZ94409.1"/>
    <property type="molecule type" value="Genomic_DNA"/>
</dbReference>